<name>A0AAN9IP89_CROPI</name>
<keyword evidence="3" id="KW-1185">Reference proteome</keyword>
<evidence type="ECO:0000313" key="3">
    <source>
        <dbReference type="Proteomes" id="UP001372338"/>
    </source>
</evidence>
<proteinExistence type="predicted"/>
<dbReference type="AlphaFoldDB" id="A0AAN9IP89"/>
<reference evidence="2 3" key="1">
    <citation type="submission" date="2024-01" db="EMBL/GenBank/DDBJ databases">
        <title>The genomes of 5 underutilized Papilionoideae crops provide insights into root nodulation and disease resistanc.</title>
        <authorList>
            <person name="Yuan L."/>
        </authorList>
    </citation>
    <scope>NUCLEOTIDE SEQUENCE [LARGE SCALE GENOMIC DNA]</scope>
    <source>
        <strain evidence="2">ZHUSHIDOU_FW_LH</strain>
        <tissue evidence="2">Leaf</tissue>
    </source>
</reference>
<dbReference type="PANTHER" id="PTHR33670">
    <property type="entry name" value="SPLICING FACTOR, PROLINE- AND GLUTAMINE-RICH-LIKE"/>
    <property type="match status" value="1"/>
</dbReference>
<accession>A0AAN9IP89</accession>
<feature type="compositionally biased region" description="Polar residues" evidence="1">
    <location>
        <begin position="25"/>
        <end position="36"/>
    </location>
</feature>
<gene>
    <name evidence="2" type="ORF">RIF29_13479</name>
</gene>
<dbReference type="Proteomes" id="UP001372338">
    <property type="component" value="Unassembled WGS sequence"/>
</dbReference>
<dbReference type="EMBL" id="JAYWIO010000002">
    <property type="protein sequence ID" value="KAK7283737.1"/>
    <property type="molecule type" value="Genomic_DNA"/>
</dbReference>
<sequence>MDHKTITYAPNKQNRTKIPRKNTTRSKFISNPSENFYTYVGLLNPPPPPPHSQNKQPPLLPLPTDSPIIHRHHQPLMMWQSLNGRKNKSGDTSSLTTPKKSSKHNPSSEKNMDMFSDDSVFNLSPPPSSLPLPKFSLRSKLIINCNGEKTGVDAGATDNLRRLLRLL</sequence>
<comment type="caution">
    <text evidence="2">The sequence shown here is derived from an EMBL/GenBank/DDBJ whole genome shotgun (WGS) entry which is preliminary data.</text>
</comment>
<feature type="region of interest" description="Disordered" evidence="1">
    <location>
        <begin position="1"/>
        <end position="117"/>
    </location>
</feature>
<organism evidence="2 3">
    <name type="scientific">Crotalaria pallida</name>
    <name type="common">Smooth rattlebox</name>
    <name type="synonym">Crotalaria striata</name>
    <dbReference type="NCBI Taxonomy" id="3830"/>
    <lineage>
        <taxon>Eukaryota</taxon>
        <taxon>Viridiplantae</taxon>
        <taxon>Streptophyta</taxon>
        <taxon>Embryophyta</taxon>
        <taxon>Tracheophyta</taxon>
        <taxon>Spermatophyta</taxon>
        <taxon>Magnoliopsida</taxon>
        <taxon>eudicotyledons</taxon>
        <taxon>Gunneridae</taxon>
        <taxon>Pentapetalae</taxon>
        <taxon>rosids</taxon>
        <taxon>fabids</taxon>
        <taxon>Fabales</taxon>
        <taxon>Fabaceae</taxon>
        <taxon>Papilionoideae</taxon>
        <taxon>50 kb inversion clade</taxon>
        <taxon>genistoids sensu lato</taxon>
        <taxon>core genistoids</taxon>
        <taxon>Crotalarieae</taxon>
        <taxon>Crotalaria</taxon>
    </lineage>
</organism>
<evidence type="ECO:0000256" key="1">
    <source>
        <dbReference type="SAM" id="MobiDB-lite"/>
    </source>
</evidence>
<feature type="compositionally biased region" description="Basic residues" evidence="1">
    <location>
        <begin position="14"/>
        <end position="24"/>
    </location>
</feature>
<dbReference type="PANTHER" id="PTHR33670:SF14">
    <property type="entry name" value="T20H2.15 PROTEIN"/>
    <property type="match status" value="1"/>
</dbReference>
<evidence type="ECO:0000313" key="2">
    <source>
        <dbReference type="EMBL" id="KAK7283737.1"/>
    </source>
</evidence>
<protein>
    <submittedName>
        <fullName evidence="2">Uncharacterized protein</fullName>
    </submittedName>
</protein>